<dbReference type="AlphaFoldDB" id="A0A0L7QRT2"/>
<evidence type="ECO:0000256" key="1">
    <source>
        <dbReference type="SAM" id="Coils"/>
    </source>
</evidence>
<protein>
    <recommendedName>
        <fullName evidence="4">Protein MIS12 homolog</fullName>
    </recommendedName>
</protein>
<evidence type="ECO:0000313" key="2">
    <source>
        <dbReference type="EMBL" id="KOC61264.1"/>
    </source>
</evidence>
<dbReference type="OrthoDB" id="1884855at2759"/>
<dbReference type="EMBL" id="KQ414775">
    <property type="protein sequence ID" value="KOC61264.1"/>
    <property type="molecule type" value="Genomic_DNA"/>
</dbReference>
<evidence type="ECO:0008006" key="4">
    <source>
        <dbReference type="Google" id="ProtNLM"/>
    </source>
</evidence>
<organism evidence="2 3">
    <name type="scientific">Habropoda laboriosa</name>
    <dbReference type="NCBI Taxonomy" id="597456"/>
    <lineage>
        <taxon>Eukaryota</taxon>
        <taxon>Metazoa</taxon>
        <taxon>Ecdysozoa</taxon>
        <taxon>Arthropoda</taxon>
        <taxon>Hexapoda</taxon>
        <taxon>Insecta</taxon>
        <taxon>Pterygota</taxon>
        <taxon>Neoptera</taxon>
        <taxon>Endopterygota</taxon>
        <taxon>Hymenoptera</taxon>
        <taxon>Apocrita</taxon>
        <taxon>Aculeata</taxon>
        <taxon>Apoidea</taxon>
        <taxon>Anthophila</taxon>
        <taxon>Apidae</taxon>
        <taxon>Habropoda</taxon>
    </lineage>
</organism>
<dbReference type="Proteomes" id="UP000053825">
    <property type="component" value="Unassembled WGS sequence"/>
</dbReference>
<keyword evidence="1" id="KW-0175">Coiled coil</keyword>
<feature type="coiled-coil region" evidence="1">
    <location>
        <begin position="116"/>
        <end position="143"/>
    </location>
</feature>
<keyword evidence="3" id="KW-1185">Reference proteome</keyword>
<gene>
    <name evidence="2" type="ORF">WH47_06088</name>
</gene>
<reference evidence="2 3" key="1">
    <citation type="submission" date="2015-07" db="EMBL/GenBank/DDBJ databases">
        <title>The genome of Habropoda laboriosa.</title>
        <authorList>
            <person name="Pan H."/>
            <person name="Kapheim K."/>
        </authorList>
    </citation>
    <scope>NUCLEOTIDE SEQUENCE [LARGE SCALE GENOMIC DNA]</scope>
    <source>
        <strain evidence="2">0110345459</strain>
    </source>
</reference>
<evidence type="ECO:0000313" key="3">
    <source>
        <dbReference type="Proteomes" id="UP000053825"/>
    </source>
</evidence>
<sequence>MASSELQKRKLEEYEMQLFNFHSRAVYATLENIISERIYCTIQKMCETIQKSYQLNSESVAVLKSNQKHLEKAYCKGAMPHLENIKNVVNKYVTVPSNVLLEEDKHQRTQYSDTEFQNIKQNLEDLQGRAKRATVLNAILKEELQILEQFPIVEDNVNEMCNIVKNDLKYPDINDKLHQLVENYKESASSLFGTTSITDKTKYNTADNLMCKDFDLNDLEIEEKEPSILSN</sequence>
<name>A0A0L7QRT2_9HYME</name>
<accession>A0A0L7QRT2</accession>
<proteinExistence type="predicted"/>